<dbReference type="SMR" id="G4YP09"/>
<gene>
    <name evidence="1" type="ORF">PHYSODRAFT_469290</name>
</gene>
<dbReference type="AlphaFoldDB" id="G4YP09"/>
<dbReference type="Proteomes" id="UP000002640">
    <property type="component" value="Unassembled WGS sequence"/>
</dbReference>
<sequence length="67" mass="7962">MNDSEVALPSALCYAPDTARLLATVDGLRRRLHDEYRRHEHDRLHRMRHLLTSEFIQALMDLSWITF</sequence>
<evidence type="ECO:0000313" key="2">
    <source>
        <dbReference type="Proteomes" id="UP000002640"/>
    </source>
</evidence>
<protein>
    <submittedName>
        <fullName evidence="1">Uncharacterized protein</fullName>
    </submittedName>
</protein>
<dbReference type="GeneID" id="20653795"/>
<organism evidence="1 2">
    <name type="scientific">Phytophthora sojae (strain P6497)</name>
    <name type="common">Soybean stem and root rot agent</name>
    <name type="synonym">Phytophthora megasperma f. sp. glycines</name>
    <dbReference type="NCBI Taxonomy" id="1094619"/>
    <lineage>
        <taxon>Eukaryota</taxon>
        <taxon>Sar</taxon>
        <taxon>Stramenopiles</taxon>
        <taxon>Oomycota</taxon>
        <taxon>Peronosporomycetes</taxon>
        <taxon>Peronosporales</taxon>
        <taxon>Peronosporaceae</taxon>
        <taxon>Phytophthora</taxon>
    </lineage>
</organism>
<dbReference type="RefSeq" id="XP_009518044.1">
    <property type="nucleotide sequence ID" value="XM_009519749.1"/>
</dbReference>
<name>G4YP09_PHYSP</name>
<reference evidence="1 2" key="1">
    <citation type="journal article" date="2006" name="Science">
        <title>Phytophthora genome sequences uncover evolutionary origins and mechanisms of pathogenesis.</title>
        <authorList>
            <person name="Tyler B.M."/>
            <person name="Tripathy S."/>
            <person name="Zhang X."/>
            <person name="Dehal P."/>
            <person name="Jiang R.H."/>
            <person name="Aerts A."/>
            <person name="Arredondo F.D."/>
            <person name="Baxter L."/>
            <person name="Bensasson D."/>
            <person name="Beynon J.L."/>
            <person name="Chapman J."/>
            <person name="Damasceno C.M."/>
            <person name="Dorrance A.E."/>
            <person name="Dou D."/>
            <person name="Dickerman A.W."/>
            <person name="Dubchak I.L."/>
            <person name="Garbelotto M."/>
            <person name="Gijzen M."/>
            <person name="Gordon S.G."/>
            <person name="Govers F."/>
            <person name="Grunwald N.J."/>
            <person name="Huang W."/>
            <person name="Ivors K.L."/>
            <person name="Jones R.W."/>
            <person name="Kamoun S."/>
            <person name="Krampis K."/>
            <person name="Lamour K.H."/>
            <person name="Lee M.K."/>
            <person name="McDonald W.H."/>
            <person name="Medina M."/>
            <person name="Meijer H.J."/>
            <person name="Nordberg E.K."/>
            <person name="Maclean D.J."/>
            <person name="Ospina-Giraldo M.D."/>
            <person name="Morris P.F."/>
            <person name="Phuntumart V."/>
            <person name="Putnam N.H."/>
            <person name="Rash S."/>
            <person name="Rose J.K."/>
            <person name="Sakihama Y."/>
            <person name="Salamov A.A."/>
            <person name="Savidor A."/>
            <person name="Scheuring C.F."/>
            <person name="Smith B.M."/>
            <person name="Sobral B.W."/>
            <person name="Terry A."/>
            <person name="Torto-Alalibo T.A."/>
            <person name="Win J."/>
            <person name="Xu Z."/>
            <person name="Zhang H."/>
            <person name="Grigoriev I.V."/>
            <person name="Rokhsar D.S."/>
            <person name="Boore J.L."/>
        </authorList>
    </citation>
    <scope>NUCLEOTIDE SEQUENCE [LARGE SCALE GENOMIC DNA]</scope>
    <source>
        <strain evidence="1 2">P6497</strain>
    </source>
</reference>
<keyword evidence="2" id="KW-1185">Reference proteome</keyword>
<dbReference type="InParanoid" id="G4YP09"/>
<dbReference type="EMBL" id="JH159151">
    <property type="protein sequence ID" value="EGZ30769.1"/>
    <property type="molecule type" value="Genomic_DNA"/>
</dbReference>
<proteinExistence type="predicted"/>
<dbReference type="KEGG" id="psoj:PHYSODRAFT_469290"/>
<evidence type="ECO:0000313" key="1">
    <source>
        <dbReference type="EMBL" id="EGZ30769.1"/>
    </source>
</evidence>
<accession>G4YP09</accession>